<dbReference type="GeneID" id="303488813"/>
<evidence type="ECO:0000313" key="4">
    <source>
        <dbReference type="EMBL" id="SPC19107.1"/>
    </source>
</evidence>
<evidence type="ECO:0000313" key="3">
    <source>
        <dbReference type="EMBL" id="QRQ92220.1"/>
    </source>
</evidence>
<dbReference type="AlphaFoldDB" id="A0A375GGT5"/>
<sequence length="176" mass="19185">MNHALAALPESAFYFHLAALALLLLSFFSGRAILQVLATREGRRERAQRLVRVAIGRLAALGAIWTAIVYGHGAWERAGAHNCRHLPAVDAAARYAAEYCYLRHDRLLLRVYGEARGEAHGAGREPLLAHRTITSAGPVHVSWDGQALVYASPAGGAQGRLALPPTWRDRLLARLP</sequence>
<protein>
    <submittedName>
        <fullName evidence="2">Uncharacterized protein</fullName>
    </submittedName>
</protein>
<geneLocation type="plasmid" evidence="5">
    <name>co2235_mp</name>
</geneLocation>
<evidence type="ECO:0000313" key="5">
    <source>
        <dbReference type="Proteomes" id="UP000256862"/>
    </source>
</evidence>
<reference evidence="3 7" key="3">
    <citation type="submission" date="2021-02" db="EMBL/GenBank/DDBJ databases">
        <title>Complete Genome Sequence of Cupriavidus oxalaticus Strain Ox1, a Soil Oxalate-Degrading Species.</title>
        <authorList>
            <person name="Palmieri F."/>
            <person name="Udriet P."/>
            <person name="Deuasquier M."/>
            <person name="Beaudoing E."/>
            <person name="Johnson S.L."/>
            <person name="Davenport K.W."/>
            <person name="Chain P.S."/>
            <person name="Bindschedler S."/>
            <person name="Junier P."/>
        </authorList>
    </citation>
    <scope>NUCLEOTIDE SEQUENCE [LARGE SCALE GENOMIC DNA]</scope>
    <source>
        <strain evidence="3 7">Ox1</strain>
    </source>
</reference>
<dbReference type="EMBL" id="CP069811">
    <property type="protein sequence ID" value="QRQ92220.1"/>
    <property type="molecule type" value="Genomic_DNA"/>
</dbReference>
<evidence type="ECO:0000256" key="1">
    <source>
        <dbReference type="SAM" id="Phobius"/>
    </source>
</evidence>
<reference evidence="4 5" key="1">
    <citation type="submission" date="2018-01" db="EMBL/GenBank/DDBJ databases">
        <authorList>
            <person name="Clerissi C."/>
        </authorList>
    </citation>
    <scope>NUCLEOTIDE SEQUENCE [LARGE SCALE GENOMIC DNA]</scope>
    <source>
        <strain evidence="4">Cupriavidus oxalaticus LMG 2235</strain>
        <plasmid evidence="5">co2235_mp</plasmid>
    </source>
</reference>
<reference evidence="2 6" key="2">
    <citation type="submission" date="2018-09" db="EMBL/GenBank/DDBJ databases">
        <title>Complete genome sequence of Cupriavidus oxalaticus T2, a bacterium capable of phenol tolerance and degradation.</title>
        <authorList>
            <person name="Yan J."/>
        </authorList>
    </citation>
    <scope>NUCLEOTIDE SEQUENCE [LARGE SCALE GENOMIC DNA]</scope>
    <source>
        <strain evidence="2 6">T2</strain>
    </source>
</reference>
<evidence type="ECO:0000313" key="2">
    <source>
        <dbReference type="EMBL" id="QEZ44937.1"/>
    </source>
</evidence>
<gene>
    <name evidence="4" type="ORF">CO2235_MP100029</name>
    <name evidence="2" type="ORF">D2917_12325</name>
    <name evidence="3" type="ORF">JTE92_04745</name>
</gene>
<name>A0A375GGT5_9BURK</name>
<evidence type="ECO:0000313" key="6">
    <source>
        <dbReference type="Proteomes" id="UP000325743"/>
    </source>
</evidence>
<keyword evidence="1" id="KW-0812">Transmembrane</keyword>
<evidence type="ECO:0000313" key="7">
    <source>
        <dbReference type="Proteomes" id="UP000623307"/>
    </source>
</evidence>
<dbReference type="Proteomes" id="UP000623307">
    <property type="component" value="Chromosome 1"/>
</dbReference>
<dbReference type="OrthoDB" id="9016908at2"/>
<keyword evidence="1" id="KW-1133">Transmembrane helix</keyword>
<dbReference type="EMBL" id="CP032518">
    <property type="protein sequence ID" value="QEZ44937.1"/>
    <property type="molecule type" value="Genomic_DNA"/>
</dbReference>
<feature type="transmembrane region" description="Helical" evidence="1">
    <location>
        <begin position="55"/>
        <end position="75"/>
    </location>
</feature>
<feature type="transmembrane region" description="Helical" evidence="1">
    <location>
        <begin position="12"/>
        <end position="34"/>
    </location>
</feature>
<keyword evidence="1" id="KW-0472">Membrane</keyword>
<accession>A0A375GGT5</accession>
<dbReference type="EMBL" id="OGUS01000133">
    <property type="protein sequence ID" value="SPC19107.1"/>
    <property type="molecule type" value="Genomic_DNA"/>
</dbReference>
<keyword evidence="7" id="KW-1185">Reference proteome</keyword>
<dbReference type="Proteomes" id="UP000325743">
    <property type="component" value="Chromosome 1"/>
</dbReference>
<dbReference type="Proteomes" id="UP000256862">
    <property type="component" value="Plasmid CO2235_mp"/>
</dbReference>
<organism evidence="2 6">
    <name type="scientific">Cupriavidus oxalaticus</name>
    <dbReference type="NCBI Taxonomy" id="96344"/>
    <lineage>
        <taxon>Bacteria</taxon>
        <taxon>Pseudomonadati</taxon>
        <taxon>Pseudomonadota</taxon>
        <taxon>Betaproteobacteria</taxon>
        <taxon>Burkholderiales</taxon>
        <taxon>Burkholderiaceae</taxon>
        <taxon>Cupriavidus</taxon>
    </lineage>
</organism>
<proteinExistence type="predicted"/>
<dbReference type="RefSeq" id="WP_063240372.1">
    <property type="nucleotide sequence ID" value="NZ_CP032518.1"/>
</dbReference>